<evidence type="ECO:0000313" key="3">
    <source>
        <dbReference type="Proteomes" id="UP000649739"/>
    </source>
</evidence>
<reference evidence="2" key="2">
    <citation type="submission" date="2020-09" db="EMBL/GenBank/DDBJ databases">
        <authorList>
            <person name="Sun Q."/>
            <person name="Ohkuma M."/>
        </authorList>
    </citation>
    <scope>NUCLEOTIDE SEQUENCE</scope>
    <source>
        <strain evidence="2">JCM 3090</strain>
    </source>
</reference>
<evidence type="ECO:0000313" key="2">
    <source>
        <dbReference type="EMBL" id="GGJ74860.1"/>
    </source>
</evidence>
<dbReference type="RefSeq" id="WP_189168000.1">
    <property type="nucleotide sequence ID" value="NZ_BMQB01000001.1"/>
</dbReference>
<sequence length="173" mass="20184">MFEVDRDEFVRRYSAIDRDWVHMELRDSYGVPGDVEPFAQWQRGEPVDTSYLDDWHALVRRLSGAGRSLRRIEVVCEPLGDYHRFVHDTIKPIVDAGEPTRWCPRERVTTQAFPGTDFYMLDGRTAMFLHYDGQGVVSKRLVSEDRAVVEFCGRVFEDVWRVATDHDAYRPPS</sequence>
<accession>A0A8J3AYN2</accession>
<dbReference type="Proteomes" id="UP000649739">
    <property type="component" value="Unassembled WGS sequence"/>
</dbReference>
<dbReference type="Pfam" id="PF21806">
    <property type="entry name" value="DUF6879"/>
    <property type="match status" value="1"/>
</dbReference>
<feature type="domain" description="DUF6879" evidence="1">
    <location>
        <begin position="7"/>
        <end position="170"/>
    </location>
</feature>
<gene>
    <name evidence="2" type="ORF">GCM10010123_01040</name>
</gene>
<name>A0A8J3AYN2_9ACTN</name>
<evidence type="ECO:0000259" key="1">
    <source>
        <dbReference type="Pfam" id="PF21806"/>
    </source>
</evidence>
<keyword evidence="3" id="KW-1185">Reference proteome</keyword>
<reference evidence="2" key="1">
    <citation type="journal article" date="2014" name="Int. J. Syst. Evol. Microbiol.">
        <title>Complete genome sequence of Corynebacterium casei LMG S-19264T (=DSM 44701T), isolated from a smear-ripened cheese.</title>
        <authorList>
            <consortium name="US DOE Joint Genome Institute (JGI-PGF)"/>
            <person name="Walter F."/>
            <person name="Albersmeier A."/>
            <person name="Kalinowski J."/>
            <person name="Ruckert C."/>
        </authorList>
    </citation>
    <scope>NUCLEOTIDE SEQUENCE</scope>
    <source>
        <strain evidence="2">JCM 3090</strain>
    </source>
</reference>
<dbReference type="EMBL" id="BMQB01000001">
    <property type="protein sequence ID" value="GGJ74860.1"/>
    <property type="molecule type" value="Genomic_DNA"/>
</dbReference>
<protein>
    <recommendedName>
        <fullName evidence="1">DUF6879 domain-containing protein</fullName>
    </recommendedName>
</protein>
<comment type="caution">
    <text evidence="2">The sequence shown here is derived from an EMBL/GenBank/DDBJ whole genome shotgun (WGS) entry which is preliminary data.</text>
</comment>
<dbReference type="InterPro" id="IPR049244">
    <property type="entry name" value="DUF6879"/>
</dbReference>
<organism evidence="2 3">
    <name type="scientific">Pilimelia anulata</name>
    <dbReference type="NCBI Taxonomy" id="53371"/>
    <lineage>
        <taxon>Bacteria</taxon>
        <taxon>Bacillati</taxon>
        <taxon>Actinomycetota</taxon>
        <taxon>Actinomycetes</taxon>
        <taxon>Micromonosporales</taxon>
        <taxon>Micromonosporaceae</taxon>
        <taxon>Pilimelia</taxon>
    </lineage>
</organism>
<dbReference type="AlphaFoldDB" id="A0A8J3AYN2"/>
<proteinExistence type="predicted"/>